<evidence type="ECO:0000313" key="1">
    <source>
        <dbReference type="EMBL" id="KAF6358482.1"/>
    </source>
</evidence>
<evidence type="ECO:0000313" key="2">
    <source>
        <dbReference type="Proteomes" id="UP000558488"/>
    </source>
</evidence>
<protein>
    <submittedName>
        <fullName evidence="1">Uncharacterized protein</fullName>
    </submittedName>
</protein>
<reference evidence="1 2" key="1">
    <citation type="journal article" date="2020" name="Nature">
        <title>Six reference-quality genomes reveal evolution of bat adaptations.</title>
        <authorList>
            <person name="Jebb D."/>
            <person name="Huang Z."/>
            <person name="Pippel M."/>
            <person name="Hughes G.M."/>
            <person name="Lavrichenko K."/>
            <person name="Devanna P."/>
            <person name="Winkler S."/>
            <person name="Jermiin L.S."/>
            <person name="Skirmuntt E.C."/>
            <person name="Katzourakis A."/>
            <person name="Burkitt-Gray L."/>
            <person name="Ray D.A."/>
            <person name="Sullivan K.A.M."/>
            <person name="Roscito J.G."/>
            <person name="Kirilenko B.M."/>
            <person name="Davalos L.M."/>
            <person name="Corthals A.P."/>
            <person name="Power M.L."/>
            <person name="Jones G."/>
            <person name="Ransome R.D."/>
            <person name="Dechmann D.K.N."/>
            <person name="Locatelli A.G."/>
            <person name="Puechmaille S.J."/>
            <person name="Fedrigo O."/>
            <person name="Jarvis E.D."/>
            <person name="Hiller M."/>
            <person name="Vernes S.C."/>
            <person name="Myers E.W."/>
            <person name="Teeling E.C."/>
        </authorList>
    </citation>
    <scope>NUCLEOTIDE SEQUENCE [LARGE SCALE GENOMIC DNA]</scope>
    <source>
        <strain evidence="1">MPipKuh1</strain>
        <tissue evidence="1">Flight muscle</tissue>
    </source>
</reference>
<name>A0A7J7Y970_PIPKU</name>
<dbReference type="Proteomes" id="UP000558488">
    <property type="component" value="Unassembled WGS sequence"/>
</dbReference>
<proteinExistence type="predicted"/>
<gene>
    <name evidence="1" type="ORF">mPipKuh1_010309</name>
</gene>
<comment type="caution">
    <text evidence="1">The sequence shown here is derived from an EMBL/GenBank/DDBJ whole genome shotgun (WGS) entry which is preliminary data.</text>
</comment>
<accession>A0A7J7Y970</accession>
<dbReference type="AlphaFoldDB" id="A0A7J7Y970"/>
<dbReference type="EMBL" id="JACAGB010000006">
    <property type="protein sequence ID" value="KAF6358482.1"/>
    <property type="molecule type" value="Genomic_DNA"/>
</dbReference>
<organism evidence="1 2">
    <name type="scientific">Pipistrellus kuhlii</name>
    <name type="common">Kuhl's pipistrelle</name>
    <dbReference type="NCBI Taxonomy" id="59472"/>
    <lineage>
        <taxon>Eukaryota</taxon>
        <taxon>Metazoa</taxon>
        <taxon>Chordata</taxon>
        <taxon>Craniata</taxon>
        <taxon>Vertebrata</taxon>
        <taxon>Euteleostomi</taxon>
        <taxon>Mammalia</taxon>
        <taxon>Eutheria</taxon>
        <taxon>Laurasiatheria</taxon>
        <taxon>Chiroptera</taxon>
        <taxon>Yangochiroptera</taxon>
        <taxon>Vespertilionidae</taxon>
        <taxon>Pipistrellus</taxon>
    </lineage>
</organism>
<keyword evidence="2" id="KW-1185">Reference proteome</keyword>
<sequence>MVIIIWVNTSVLMAYDTSGYVYLHSAFMAHSTPECSKLLMALQSKASNFLPLQTVTIPDDDYKFDGIPFFLCIIYPRLFSNYNIYSIIVMRDILSVHMAIFIQVNIPKCSYFIFKFSNSIIVGQVARSKDKR</sequence>